<protein>
    <recommendedName>
        <fullName evidence="3">MBL fold metallo-hydrolase</fullName>
    </recommendedName>
</protein>
<dbReference type="InterPro" id="IPR052159">
    <property type="entry name" value="Competence_DNA_uptake"/>
</dbReference>
<accession>A0A3G6TDX3</accession>
<dbReference type="SUPFAM" id="SSF56281">
    <property type="entry name" value="Metallo-hydrolase/oxidoreductase"/>
    <property type="match status" value="1"/>
</dbReference>
<dbReference type="Gene3D" id="3.60.15.10">
    <property type="entry name" value="Ribonuclease Z/Hydroxyacylglutathione hydrolase-like"/>
    <property type="match status" value="1"/>
</dbReference>
<dbReference type="EMBL" id="CP033932">
    <property type="protein sequence ID" value="AZB27412.1"/>
    <property type="molecule type" value="Genomic_DNA"/>
</dbReference>
<evidence type="ECO:0008006" key="3">
    <source>
        <dbReference type="Google" id="ProtNLM"/>
    </source>
</evidence>
<sequence>MNISVKAYPAKDGDCLLVCFGIDDTNQTYLLIDSGYNDTVTNHLIKDLERINREGHVLEKFIITHIDKDHIQGAVEFLKCNNSSKIIDIKQIWHNTYRHLFNGEPDPSEKSNDKILQQIIRRGYPKDKVNKESKVISASQGTTVGALILKGGYHWNTDFNQLAVSVNNGKRIKVNDDASIYLLSPDNDKLDKLKKLWAGELKKFGVNYIQGGSSFYDDAFEMLLSWEKEQPKLFPKQISRKKQTIEELLEKNYHDDNTATNGSSIAFVLQIRERKLLFLADAHPDIVVRSLEEFQSEGIIIFDLIKVSHHGSFRNISSELLNKIDSESYLISTNGGRHNHPDKETLAHIVTRKTKFKRQLFFNYKTENSIFFENEDWMLKYNYSIHYLENTFYTITL</sequence>
<organism evidence="1 2">
    <name type="scientific">Chryseobacterium bernardetii</name>
    <dbReference type="NCBI Taxonomy" id="1241978"/>
    <lineage>
        <taxon>Bacteria</taxon>
        <taxon>Pseudomonadati</taxon>
        <taxon>Bacteroidota</taxon>
        <taxon>Flavobacteriia</taxon>
        <taxon>Flavobacteriales</taxon>
        <taxon>Weeksellaceae</taxon>
        <taxon>Chryseobacterium group</taxon>
        <taxon>Chryseobacterium</taxon>
    </lineage>
</organism>
<dbReference type="Proteomes" id="UP000271193">
    <property type="component" value="Chromosome"/>
</dbReference>
<gene>
    <name evidence="1" type="ORF">EG339_23875</name>
</gene>
<proteinExistence type="predicted"/>
<dbReference type="GeneID" id="99067843"/>
<dbReference type="AlphaFoldDB" id="A0A3G6TDX3"/>
<dbReference type="PANTHER" id="PTHR30619:SF1">
    <property type="entry name" value="RECOMBINATION PROTEIN 2"/>
    <property type="match status" value="1"/>
</dbReference>
<keyword evidence="2" id="KW-1185">Reference proteome</keyword>
<evidence type="ECO:0000313" key="1">
    <source>
        <dbReference type="EMBL" id="AZB27412.1"/>
    </source>
</evidence>
<dbReference type="PANTHER" id="PTHR30619">
    <property type="entry name" value="DNA INTERNALIZATION/COMPETENCE PROTEIN COMEC/REC2"/>
    <property type="match status" value="1"/>
</dbReference>
<dbReference type="InterPro" id="IPR036866">
    <property type="entry name" value="RibonucZ/Hydroxyglut_hydro"/>
</dbReference>
<name>A0A3G6TDX3_9FLAO</name>
<evidence type="ECO:0000313" key="2">
    <source>
        <dbReference type="Proteomes" id="UP000271193"/>
    </source>
</evidence>
<reference evidence="2" key="1">
    <citation type="submission" date="2018-11" db="EMBL/GenBank/DDBJ databases">
        <title>Proposal to divide the Flavobacteriaceae and reorganize its genera based on Amino Acid Identity values calculated from whole genome sequences.</title>
        <authorList>
            <person name="Nicholson A.C."/>
            <person name="Gulvik C.A."/>
            <person name="Whitney A.M."/>
            <person name="Humrighouse B.W."/>
            <person name="Bell M."/>
            <person name="Holmes B."/>
            <person name="Steigerwalt A.G."/>
            <person name="Villarma A."/>
            <person name="Sheth M."/>
            <person name="Batra D."/>
            <person name="Pryor J."/>
            <person name="Bernardet J.-F."/>
            <person name="Hugo C."/>
            <person name="Kampfer P."/>
            <person name="Newman J."/>
            <person name="McQuiston J.R."/>
        </authorList>
    </citation>
    <scope>NUCLEOTIDE SEQUENCE [LARGE SCALE GENOMIC DNA]</scope>
    <source>
        <strain evidence="2">G0229</strain>
    </source>
</reference>
<dbReference type="RefSeq" id="WP_080780212.1">
    <property type="nucleotide sequence ID" value="NZ_CP033932.1"/>
</dbReference>
<dbReference type="KEGG" id="cben:EG339_23875"/>
<dbReference type="NCBIfam" id="NF041809">
    <property type="entry name" value="Avs1a"/>
    <property type="match status" value="1"/>
</dbReference>